<dbReference type="PANTHER" id="PTHR11472">
    <property type="entry name" value="DNA REPAIR DEAD HELICASE RAD3/XP-D SUBFAMILY MEMBER"/>
    <property type="match status" value="1"/>
</dbReference>
<dbReference type="InterPro" id="IPR045028">
    <property type="entry name" value="DinG/Rad3-like"/>
</dbReference>
<accession>A0ABY9TPE7</accession>
<name>A0ABY9TPE7_9GAMM</name>
<evidence type="ECO:0000259" key="12">
    <source>
        <dbReference type="PROSITE" id="PS51193"/>
    </source>
</evidence>
<dbReference type="RefSeq" id="WP_348389770.1">
    <property type="nucleotide sequence ID" value="NZ_CP134145.1"/>
</dbReference>
<evidence type="ECO:0000256" key="5">
    <source>
        <dbReference type="ARBA" id="ARBA00022806"/>
    </source>
</evidence>
<feature type="binding site" evidence="11">
    <location>
        <position position="193"/>
    </location>
    <ligand>
        <name>[4Fe-4S] cluster</name>
        <dbReference type="ChEBI" id="CHEBI:49883"/>
    </ligand>
</feature>
<evidence type="ECO:0000256" key="9">
    <source>
        <dbReference type="ARBA" id="ARBA00023125"/>
    </source>
</evidence>
<dbReference type="InterPro" id="IPR014013">
    <property type="entry name" value="Helic_SF1/SF2_ATP-bd_DinG/Rad3"/>
</dbReference>
<keyword evidence="10 11" id="KW-0413">Isomerase</keyword>
<dbReference type="GO" id="GO:0016787">
    <property type="term" value="F:hydrolase activity"/>
    <property type="evidence" value="ECO:0007669"/>
    <property type="project" value="UniProtKB-KW"/>
</dbReference>
<dbReference type="EMBL" id="CP134145">
    <property type="protein sequence ID" value="WNC70631.1"/>
    <property type="molecule type" value="Genomic_DNA"/>
</dbReference>
<keyword evidence="5 11" id="KW-0347">Helicase</keyword>
<keyword evidence="6 11" id="KW-0067">ATP-binding</keyword>
<keyword evidence="8 11" id="KW-0411">Iron-sulfur</keyword>
<evidence type="ECO:0000256" key="10">
    <source>
        <dbReference type="ARBA" id="ARBA00023235"/>
    </source>
</evidence>
<dbReference type="Proteomes" id="UP001258994">
    <property type="component" value="Chromosome"/>
</dbReference>
<reference evidence="14" key="1">
    <citation type="submission" date="2023-09" db="EMBL/GenBank/DDBJ databases">
        <authorList>
            <person name="Li S."/>
            <person name="Li X."/>
            <person name="Zhang C."/>
            <person name="Zhao Z."/>
        </authorList>
    </citation>
    <scope>NUCLEOTIDE SEQUENCE [LARGE SCALE GENOMIC DNA]</scope>
    <source>
        <strain evidence="14">SQ149</strain>
    </source>
</reference>
<gene>
    <name evidence="11 13" type="primary">dinG</name>
    <name evidence="13" type="ORF">RGQ13_10850</name>
</gene>
<evidence type="ECO:0000313" key="14">
    <source>
        <dbReference type="Proteomes" id="UP001258994"/>
    </source>
</evidence>
<evidence type="ECO:0000256" key="7">
    <source>
        <dbReference type="ARBA" id="ARBA00023004"/>
    </source>
</evidence>
<evidence type="ECO:0000256" key="8">
    <source>
        <dbReference type="ARBA" id="ARBA00023014"/>
    </source>
</evidence>
<dbReference type="SMART" id="SM00491">
    <property type="entry name" value="HELICc2"/>
    <property type="match status" value="1"/>
</dbReference>
<dbReference type="Pfam" id="PF06733">
    <property type="entry name" value="DEAD_2"/>
    <property type="match status" value="1"/>
</dbReference>
<feature type="domain" description="Helicase ATP-binding" evidence="12">
    <location>
        <begin position="16"/>
        <end position="318"/>
    </location>
</feature>
<dbReference type="InterPro" id="IPR039000">
    <property type="entry name" value="DinG_proteobact"/>
</dbReference>
<dbReference type="HAMAP" id="MF_02205">
    <property type="entry name" value="DinG_proteobact"/>
    <property type="match status" value="1"/>
</dbReference>
<feature type="binding site" evidence="11">
    <location>
        <position position="203"/>
    </location>
    <ligand>
        <name>[4Fe-4S] cluster</name>
        <dbReference type="ChEBI" id="CHEBI:49883"/>
    </ligand>
</feature>
<keyword evidence="9 11" id="KW-0238">DNA-binding</keyword>
<dbReference type="InterPro" id="IPR014001">
    <property type="entry name" value="Helicase_ATP-bd"/>
</dbReference>
<comment type="function">
    <text evidence="11">DNA-dependent ATPase and 5'-3' DNA helicase. Unwinds D-loops, R-loops, forked DNA and G-quadruplex DNA.</text>
</comment>
<keyword evidence="2 11" id="KW-0479">Metal-binding</keyword>
<dbReference type="PANTHER" id="PTHR11472:SF59">
    <property type="entry name" value="ATP-DEPENDENT DNA HELICASE DING"/>
    <property type="match status" value="1"/>
</dbReference>
<evidence type="ECO:0000256" key="3">
    <source>
        <dbReference type="ARBA" id="ARBA00022741"/>
    </source>
</evidence>
<dbReference type="EC" id="5.6.2.3" evidence="11"/>
<evidence type="ECO:0000313" key="13">
    <source>
        <dbReference type="EMBL" id="WNC70631.1"/>
    </source>
</evidence>
<dbReference type="PROSITE" id="PS51193">
    <property type="entry name" value="HELICASE_ATP_BIND_2"/>
    <property type="match status" value="1"/>
</dbReference>
<evidence type="ECO:0000256" key="2">
    <source>
        <dbReference type="ARBA" id="ARBA00022723"/>
    </source>
</evidence>
<dbReference type="SUPFAM" id="SSF52540">
    <property type="entry name" value="P-loop containing nucleoside triphosphate hydrolases"/>
    <property type="match status" value="1"/>
</dbReference>
<dbReference type="Pfam" id="PF00270">
    <property type="entry name" value="DEAD"/>
    <property type="match status" value="1"/>
</dbReference>
<evidence type="ECO:0000256" key="4">
    <source>
        <dbReference type="ARBA" id="ARBA00022801"/>
    </source>
</evidence>
<dbReference type="InterPro" id="IPR010614">
    <property type="entry name" value="RAD3-like_helicase_DEAD"/>
</dbReference>
<keyword evidence="7 11" id="KW-0408">Iron</keyword>
<comment type="similarity">
    <text evidence="11">Belongs to the helicase family. DinG subfamily. Type 1 sub-subfamily.</text>
</comment>
<dbReference type="NCBIfam" id="NF008729">
    <property type="entry name" value="PRK11747.1"/>
    <property type="match status" value="1"/>
</dbReference>
<organism evidence="13 14">
    <name type="scientific">Thalassotalea psychrophila</name>
    <dbReference type="NCBI Taxonomy" id="3065647"/>
    <lineage>
        <taxon>Bacteria</taxon>
        <taxon>Pseudomonadati</taxon>
        <taxon>Pseudomonadota</taxon>
        <taxon>Gammaproteobacteria</taxon>
        <taxon>Alteromonadales</taxon>
        <taxon>Colwelliaceae</taxon>
        <taxon>Thalassotalea</taxon>
    </lineage>
</organism>
<comment type="cofactor">
    <cofactor evidence="11">
        <name>[4Fe-4S] cluster</name>
        <dbReference type="ChEBI" id="CHEBI:49883"/>
    </cofactor>
    <text evidence="11">Binds 1 [4Fe-4S] cluster.</text>
</comment>
<keyword evidence="1 11" id="KW-0004">4Fe-4S</keyword>
<comment type="caution">
    <text evidence="11">Lacks conserved residue(s) required for the propagation of feature annotation.</text>
</comment>
<dbReference type="InterPro" id="IPR006555">
    <property type="entry name" value="ATP-dep_Helicase_C"/>
</dbReference>
<dbReference type="InterPro" id="IPR027417">
    <property type="entry name" value="P-loop_NTPase"/>
</dbReference>
<proteinExistence type="inferred from homology"/>
<sequence>MLGDKTKEIIRKAYKNIGDKLENFTPRKEQAYLIAEIAKTIAGEYSKDRKHIVIEAGTGTGKSLAYCLGAIPLAISRKKKVVISTATVALQEQLVLKDLPFLLETSGLKFEYCLVKGRQRYVCKQRLALACSTDSDTAQVAMFTEKPKASDIKLLKRLNDMLNSGKWQGDRDSWPTPIPNHIWQHIQSDKHSCLRHLSEHTHCPFHKARELMDVADVLVVNHSLLLADLDLGGGKILSEPEDSIYIIDEAHHLPDITRDHSSAMATVKGAIEWLAKVAVTSDKIGKLCKSQRAISPALKLADFTQEVIADLQKVNSFLDANQQVYFAKEKQYRFENGLIPQNLKNLAEDISSTAKKALSEVNKLYNLLMEEVKDGEVQMYLAEPLLAESGFEIQRLENLEKIWYMYAKTDSDKGAPLARWLEKTSGKRDDYLISASPIEVGFFLEDNLWSKCEAAVLCSATLCALNSFEHFRRQAGLGNNDGTQYKKLDSPFNFQENAVLSIPKMKYEPNVSDEFTEELIKKIPKILRDQQANLVLFSSYWQMEKVAEALRKKPKFKVQIQGENSRQEIIKTHKELCNEGKTSIIFGSQSFSEGLDLPGKYLTNLIITKLPFSVPTSPVDQAQAEYVKLKGGNPFMLLSVPDASKKLIQSCGRLLRNEKDTGMITILDRRLVSKRYGKDLLDSLPPFNRNIEY</sequence>
<dbReference type="InterPro" id="IPR011545">
    <property type="entry name" value="DEAD/DEAH_box_helicase_dom"/>
</dbReference>
<dbReference type="GO" id="GO:0003678">
    <property type="term" value="F:DNA helicase activity"/>
    <property type="evidence" value="ECO:0007669"/>
    <property type="project" value="UniProtKB-EC"/>
</dbReference>
<keyword evidence="14" id="KW-1185">Reference proteome</keyword>
<keyword evidence="4 11" id="KW-0378">Hydrolase</keyword>
<dbReference type="Pfam" id="PF13307">
    <property type="entry name" value="Helicase_C_2"/>
    <property type="match status" value="1"/>
</dbReference>
<protein>
    <recommendedName>
        <fullName evidence="11">ATP-dependent DNA helicase DinG</fullName>
        <ecNumber evidence="11">5.6.2.3</ecNumber>
    </recommendedName>
    <alternativeName>
        <fullName evidence="11">DNA 5'-3' helicase DinG</fullName>
    </alternativeName>
</protein>
<keyword evidence="3 11" id="KW-0547">Nucleotide-binding</keyword>
<evidence type="ECO:0000256" key="11">
    <source>
        <dbReference type="HAMAP-Rule" id="MF_02205"/>
    </source>
</evidence>
<feature type="binding site" evidence="11">
    <location>
        <position position="123"/>
    </location>
    <ligand>
        <name>[4Fe-4S] cluster</name>
        <dbReference type="ChEBI" id="CHEBI:49883"/>
    </ligand>
</feature>
<dbReference type="SMART" id="SM00487">
    <property type="entry name" value="DEXDc"/>
    <property type="match status" value="1"/>
</dbReference>
<evidence type="ECO:0000256" key="6">
    <source>
        <dbReference type="ARBA" id="ARBA00022840"/>
    </source>
</evidence>
<dbReference type="Gene3D" id="3.40.50.300">
    <property type="entry name" value="P-loop containing nucleotide triphosphate hydrolases"/>
    <property type="match status" value="2"/>
</dbReference>
<comment type="catalytic activity">
    <reaction evidence="11">
        <text>ATP + H2O = ADP + phosphate + H(+)</text>
        <dbReference type="Rhea" id="RHEA:13065"/>
        <dbReference type="ChEBI" id="CHEBI:15377"/>
        <dbReference type="ChEBI" id="CHEBI:15378"/>
        <dbReference type="ChEBI" id="CHEBI:30616"/>
        <dbReference type="ChEBI" id="CHEBI:43474"/>
        <dbReference type="ChEBI" id="CHEBI:456216"/>
        <dbReference type="EC" id="5.6.2.3"/>
    </reaction>
</comment>
<evidence type="ECO:0000256" key="1">
    <source>
        <dbReference type="ARBA" id="ARBA00022485"/>
    </source>
</evidence>